<feature type="domain" description="TadE-like" evidence="2">
    <location>
        <begin position="13"/>
        <end position="55"/>
    </location>
</feature>
<evidence type="ECO:0000259" key="2">
    <source>
        <dbReference type="Pfam" id="PF07811"/>
    </source>
</evidence>
<sequence length="140" mass="15546">MYALSRLSKDRAGTSALEFAIIAPLFFLILFTLIAYGIYLSVTHAVQQVAADAARTAVAGLNQTERVSLVNRYLDASRFDYAFLNRTKMRVVVTDDPANPEQFTVTITYDSGDLPIWNLFTFALPSPTIERYSTVRVGGL</sequence>
<proteinExistence type="predicted"/>
<keyword evidence="1" id="KW-0812">Transmembrane</keyword>
<name>A0A4R2CS92_SHIGR</name>
<dbReference type="RefSeq" id="WP_064330255.1">
    <property type="nucleotide sequence ID" value="NZ_BAABEI010000012.1"/>
</dbReference>
<gene>
    <name evidence="3" type="ORF">EV665_11268</name>
</gene>
<dbReference type="Proteomes" id="UP000295351">
    <property type="component" value="Unassembled WGS sequence"/>
</dbReference>
<accession>A0A4R2CS92</accession>
<organism evidence="3 4">
    <name type="scientific">Shinella granuli</name>
    <dbReference type="NCBI Taxonomy" id="323621"/>
    <lineage>
        <taxon>Bacteria</taxon>
        <taxon>Pseudomonadati</taxon>
        <taxon>Pseudomonadota</taxon>
        <taxon>Alphaproteobacteria</taxon>
        <taxon>Hyphomicrobiales</taxon>
        <taxon>Rhizobiaceae</taxon>
        <taxon>Shinella</taxon>
    </lineage>
</organism>
<reference evidence="3 4" key="1">
    <citation type="submission" date="2019-03" db="EMBL/GenBank/DDBJ databases">
        <title>Genomic Encyclopedia of Type Strains, Phase IV (KMG-IV): sequencing the most valuable type-strain genomes for metagenomic binning, comparative biology and taxonomic classification.</title>
        <authorList>
            <person name="Goeker M."/>
        </authorList>
    </citation>
    <scope>NUCLEOTIDE SEQUENCE [LARGE SCALE GENOMIC DNA]</scope>
    <source>
        <strain evidence="3 4">DSM 18401</strain>
    </source>
</reference>
<dbReference type="Pfam" id="PF07811">
    <property type="entry name" value="TadE"/>
    <property type="match status" value="1"/>
</dbReference>
<keyword evidence="4" id="KW-1185">Reference proteome</keyword>
<dbReference type="EMBL" id="SLVX01000012">
    <property type="protein sequence ID" value="TCN42334.1"/>
    <property type="molecule type" value="Genomic_DNA"/>
</dbReference>
<dbReference type="InterPro" id="IPR012495">
    <property type="entry name" value="TadE-like_dom"/>
</dbReference>
<dbReference type="AlphaFoldDB" id="A0A4R2CS92"/>
<evidence type="ECO:0000313" key="4">
    <source>
        <dbReference type="Proteomes" id="UP000295351"/>
    </source>
</evidence>
<keyword evidence="1" id="KW-1133">Transmembrane helix</keyword>
<protein>
    <submittedName>
        <fullName evidence="3">TadE-like protein</fullName>
    </submittedName>
</protein>
<feature type="transmembrane region" description="Helical" evidence="1">
    <location>
        <begin position="16"/>
        <end position="39"/>
    </location>
</feature>
<evidence type="ECO:0000313" key="3">
    <source>
        <dbReference type="EMBL" id="TCN42334.1"/>
    </source>
</evidence>
<keyword evidence="1" id="KW-0472">Membrane</keyword>
<evidence type="ECO:0000256" key="1">
    <source>
        <dbReference type="SAM" id="Phobius"/>
    </source>
</evidence>
<comment type="caution">
    <text evidence="3">The sequence shown here is derived from an EMBL/GenBank/DDBJ whole genome shotgun (WGS) entry which is preliminary data.</text>
</comment>